<evidence type="ECO:0000313" key="3">
    <source>
        <dbReference type="EMBL" id="ANJ67815.1"/>
    </source>
</evidence>
<sequence length="382" mass="42353">MTPTPDAARWQRVRQDLMHRWPALIRSLPEQIQIVRDGGAIGLTDGSVVMRADWLGRVERSELVRAALHLAGHAALGHRPWRQHPSVRDARLDGAVRRFLSALGIDSDEADWSGDHHGSWPGVPVRAPGETWAARGESASARQSDPGGASSAPSTERASSAERRQDERVEVDEPTFDAHRSGAAGDLRAQRVMGRASARISPGHRQTDWRALLRLWLVQRSHRRWQFDRPARRRVEPFILPRLSGRQLRVAVALDISGSIDPRWFAQFFREIEALRGLLPLQLRLLTCDNRIHLDRALQGAAVLPPITGGGGTDFRPVFARLAGDAALDALIYCTDLIGDYPATIPPFPVFWLVPEVVRTAAARPPDPPFGRVLMMREAAAS</sequence>
<protein>
    <recommendedName>
        <fullName evidence="2">VWA-like domain-containing protein</fullName>
    </recommendedName>
</protein>
<evidence type="ECO:0000259" key="2">
    <source>
        <dbReference type="Pfam" id="PF09967"/>
    </source>
</evidence>
<evidence type="ECO:0000313" key="4">
    <source>
        <dbReference type="Proteomes" id="UP000078596"/>
    </source>
</evidence>
<feature type="compositionally biased region" description="Basic and acidic residues" evidence="1">
    <location>
        <begin position="159"/>
        <end position="168"/>
    </location>
</feature>
<dbReference type="STRING" id="1860122.A9404_10875"/>
<organism evidence="3 4">
    <name type="scientific">Halothiobacillus diazotrophicus</name>
    <dbReference type="NCBI Taxonomy" id="1860122"/>
    <lineage>
        <taxon>Bacteria</taxon>
        <taxon>Pseudomonadati</taxon>
        <taxon>Pseudomonadota</taxon>
        <taxon>Gammaproteobacteria</taxon>
        <taxon>Chromatiales</taxon>
        <taxon>Halothiobacillaceae</taxon>
        <taxon>Halothiobacillus</taxon>
    </lineage>
</organism>
<dbReference type="Pfam" id="PF09967">
    <property type="entry name" value="DUF2201"/>
    <property type="match status" value="1"/>
</dbReference>
<dbReference type="PANTHER" id="PTHR38730">
    <property type="entry name" value="SLL7028 PROTEIN"/>
    <property type="match status" value="1"/>
</dbReference>
<gene>
    <name evidence="3" type="ORF">A9404_10875</name>
</gene>
<dbReference type="RefSeq" id="WP_066101434.1">
    <property type="nucleotide sequence ID" value="NZ_CP016027.1"/>
</dbReference>
<evidence type="ECO:0000256" key="1">
    <source>
        <dbReference type="SAM" id="MobiDB-lite"/>
    </source>
</evidence>
<name>A0A191ZIW5_9GAMM</name>
<reference evidence="3 4" key="1">
    <citation type="submission" date="2016-06" db="EMBL/GenBank/DDBJ databases">
        <title>Insight into the functional genes involving in sulfur oxidation in Pearl River water.</title>
        <authorList>
            <person name="Luo J."/>
            <person name="Tan X."/>
            <person name="Lin W."/>
        </authorList>
    </citation>
    <scope>NUCLEOTIDE SEQUENCE [LARGE SCALE GENOMIC DNA]</scope>
    <source>
        <strain evidence="3 4">LS2</strain>
    </source>
</reference>
<dbReference type="InterPro" id="IPR018698">
    <property type="entry name" value="VWA-like_dom"/>
</dbReference>
<dbReference type="EMBL" id="CP016027">
    <property type="protein sequence ID" value="ANJ67815.1"/>
    <property type="molecule type" value="Genomic_DNA"/>
</dbReference>
<dbReference type="Proteomes" id="UP000078596">
    <property type="component" value="Chromosome"/>
</dbReference>
<dbReference type="PANTHER" id="PTHR38730:SF1">
    <property type="entry name" value="SLL7028 PROTEIN"/>
    <property type="match status" value="1"/>
</dbReference>
<feature type="domain" description="VWA-like" evidence="2">
    <location>
        <begin position="250"/>
        <end position="376"/>
    </location>
</feature>
<accession>A0A191ZIW5</accession>
<dbReference type="AlphaFoldDB" id="A0A191ZIW5"/>
<proteinExistence type="predicted"/>
<dbReference type="KEGG" id="haz:A9404_10875"/>
<feature type="region of interest" description="Disordered" evidence="1">
    <location>
        <begin position="110"/>
        <end position="184"/>
    </location>
</feature>
<keyword evidence="4" id="KW-1185">Reference proteome</keyword>